<reference evidence="2 3" key="1">
    <citation type="journal article" date="2010" name="Proc. Natl. Acad. Sci. U.S.A.">
        <title>Insights into evolution of multicellular fungi from the assembled chromosomes of the mushroom Coprinopsis cinerea (Coprinus cinereus).</title>
        <authorList>
            <person name="Stajich J.E."/>
            <person name="Wilke S.K."/>
            <person name="Ahren D."/>
            <person name="Au C.H."/>
            <person name="Birren B.W."/>
            <person name="Borodovsky M."/>
            <person name="Burns C."/>
            <person name="Canback B."/>
            <person name="Casselton L.A."/>
            <person name="Cheng C.K."/>
            <person name="Deng J."/>
            <person name="Dietrich F.S."/>
            <person name="Fargo D.C."/>
            <person name="Farman M.L."/>
            <person name="Gathman A.C."/>
            <person name="Goldberg J."/>
            <person name="Guigo R."/>
            <person name="Hoegger P.J."/>
            <person name="Hooker J.B."/>
            <person name="Huggins A."/>
            <person name="James T.Y."/>
            <person name="Kamada T."/>
            <person name="Kilaru S."/>
            <person name="Kodira C."/>
            <person name="Kues U."/>
            <person name="Kupfer D."/>
            <person name="Kwan H.S."/>
            <person name="Lomsadze A."/>
            <person name="Li W."/>
            <person name="Lilly W.W."/>
            <person name="Ma L.J."/>
            <person name="Mackey A.J."/>
            <person name="Manning G."/>
            <person name="Martin F."/>
            <person name="Muraguchi H."/>
            <person name="Natvig D.O."/>
            <person name="Palmerini H."/>
            <person name="Ramesh M.A."/>
            <person name="Rehmeyer C.J."/>
            <person name="Roe B.A."/>
            <person name="Shenoy N."/>
            <person name="Stanke M."/>
            <person name="Ter-Hovhannisyan V."/>
            <person name="Tunlid A."/>
            <person name="Velagapudi R."/>
            <person name="Vision T.J."/>
            <person name="Zeng Q."/>
            <person name="Zolan M.E."/>
            <person name="Pukkila P.J."/>
        </authorList>
    </citation>
    <scope>NUCLEOTIDE SEQUENCE [LARGE SCALE GENOMIC DNA]</scope>
    <source>
        <strain evidence="3">Okayama-7 / 130 / ATCC MYA-4618 / FGSC 9003</strain>
    </source>
</reference>
<evidence type="ECO:0000256" key="1">
    <source>
        <dbReference type="SAM" id="MobiDB-lite"/>
    </source>
</evidence>
<feature type="region of interest" description="Disordered" evidence="1">
    <location>
        <begin position="160"/>
        <end position="182"/>
    </location>
</feature>
<sequence>MAVDRGRLFAGTAHPSRLLPSQPSMFKRPRQRNDAAVTTVTTNNKVRVVVRTEIEYPPSPTGNETNELCKRVLDVIAVDQKRLESEINKAVSVLMQLDEAWCELEDKLEEVHGDAFVERLASYPTHMDEAVTALKDVIRGLKRMVMTNGEWISLSRDRIDSRKERDVSDVESTESDGGLADG</sequence>
<comment type="caution">
    <text evidence="2">The sequence shown here is derived from an EMBL/GenBank/DDBJ whole genome shotgun (WGS) entry which is preliminary data.</text>
</comment>
<proteinExistence type="predicted"/>
<dbReference type="HOGENOM" id="CLU_1740434_0_0_1"/>
<evidence type="ECO:0000313" key="2">
    <source>
        <dbReference type="EMBL" id="EAU80370.2"/>
    </source>
</evidence>
<dbReference type="InParanoid" id="A8PHQ7"/>
<dbReference type="VEuPathDB" id="FungiDB:CC1G_13150"/>
<name>A8PHQ7_COPC7</name>
<dbReference type="RefSeq" id="XP_001841450.2">
    <property type="nucleotide sequence ID" value="XM_001841398.2"/>
</dbReference>
<keyword evidence="3" id="KW-1185">Reference proteome</keyword>
<gene>
    <name evidence="2" type="ORF">CC1G_13150</name>
</gene>
<evidence type="ECO:0000313" key="3">
    <source>
        <dbReference type="Proteomes" id="UP000001861"/>
    </source>
</evidence>
<organism evidence="2 3">
    <name type="scientific">Coprinopsis cinerea (strain Okayama-7 / 130 / ATCC MYA-4618 / FGSC 9003)</name>
    <name type="common">Inky cap fungus</name>
    <name type="synonym">Hormographiella aspergillata</name>
    <dbReference type="NCBI Taxonomy" id="240176"/>
    <lineage>
        <taxon>Eukaryota</taxon>
        <taxon>Fungi</taxon>
        <taxon>Dikarya</taxon>
        <taxon>Basidiomycota</taxon>
        <taxon>Agaricomycotina</taxon>
        <taxon>Agaricomycetes</taxon>
        <taxon>Agaricomycetidae</taxon>
        <taxon>Agaricales</taxon>
        <taxon>Agaricineae</taxon>
        <taxon>Psathyrellaceae</taxon>
        <taxon>Coprinopsis</taxon>
    </lineage>
</organism>
<accession>A8PHQ7</accession>
<protein>
    <submittedName>
        <fullName evidence="2">Uncharacterized protein</fullName>
    </submittedName>
</protein>
<dbReference type="GeneID" id="6018131"/>
<dbReference type="EMBL" id="AACS02000006">
    <property type="protein sequence ID" value="EAU80370.2"/>
    <property type="molecule type" value="Genomic_DNA"/>
</dbReference>
<dbReference type="KEGG" id="cci:CC1G_13150"/>
<dbReference type="AlphaFoldDB" id="A8PHQ7"/>
<dbReference type="Proteomes" id="UP000001861">
    <property type="component" value="Unassembled WGS sequence"/>
</dbReference>